<feature type="transmembrane region" description="Helical" evidence="11">
    <location>
        <begin position="353"/>
        <end position="372"/>
    </location>
</feature>
<dbReference type="GO" id="GO:0006506">
    <property type="term" value="P:GPI anchor biosynthetic process"/>
    <property type="evidence" value="ECO:0007669"/>
    <property type="project" value="UniProtKB-KW"/>
</dbReference>
<comment type="subcellular location">
    <subcellularLocation>
        <location evidence="1 11">Endoplasmic reticulum membrane</location>
        <topology evidence="1 11">Multi-pass membrane protein</topology>
    </subcellularLocation>
</comment>
<evidence type="ECO:0000256" key="6">
    <source>
        <dbReference type="ARBA" id="ARBA00022692"/>
    </source>
</evidence>
<dbReference type="AlphaFoldDB" id="A0A9W8KVD0"/>
<comment type="similarity">
    <text evidence="10">Belongs to the glycosyltransferase 22 family. PIGZ subfamily.</text>
</comment>
<protein>
    <recommendedName>
        <fullName evidence="11">Mannosyltransferase</fullName>
        <ecNumber evidence="11">2.4.1.-</ecNumber>
    </recommendedName>
</protein>
<evidence type="ECO:0000256" key="10">
    <source>
        <dbReference type="ARBA" id="ARBA00038466"/>
    </source>
</evidence>
<evidence type="ECO:0000256" key="1">
    <source>
        <dbReference type="ARBA" id="ARBA00004477"/>
    </source>
</evidence>
<feature type="transmembrane region" description="Helical" evidence="11">
    <location>
        <begin position="103"/>
        <end position="120"/>
    </location>
</feature>
<dbReference type="GO" id="GO:0005789">
    <property type="term" value="C:endoplasmic reticulum membrane"/>
    <property type="evidence" value="ECO:0007669"/>
    <property type="project" value="UniProtKB-SubCell"/>
</dbReference>
<feature type="transmembrane region" description="Helical" evidence="11">
    <location>
        <begin position="400"/>
        <end position="419"/>
    </location>
</feature>
<feature type="transmembrane region" description="Helical" evidence="11">
    <location>
        <begin position="271"/>
        <end position="293"/>
    </location>
</feature>
<dbReference type="Pfam" id="PF03901">
    <property type="entry name" value="Glyco_transf_22"/>
    <property type="match status" value="1"/>
</dbReference>
<evidence type="ECO:0000256" key="11">
    <source>
        <dbReference type="RuleBase" id="RU363075"/>
    </source>
</evidence>
<evidence type="ECO:0000256" key="7">
    <source>
        <dbReference type="ARBA" id="ARBA00022824"/>
    </source>
</evidence>
<name>A0A9W8KVD0_9FUNG</name>
<dbReference type="PANTHER" id="PTHR22760:SF3">
    <property type="entry name" value="GPI MANNOSYLTRANSFERASE 4"/>
    <property type="match status" value="1"/>
</dbReference>
<keyword evidence="9 11" id="KW-0472">Membrane</keyword>
<proteinExistence type="inferred from homology"/>
<accession>A0A9W8KVD0</accession>
<keyword evidence="6 11" id="KW-0812">Transmembrane</keyword>
<organism evidence="12 13">
    <name type="scientific">Coemansia spiralis</name>
    <dbReference type="NCBI Taxonomy" id="417178"/>
    <lineage>
        <taxon>Eukaryota</taxon>
        <taxon>Fungi</taxon>
        <taxon>Fungi incertae sedis</taxon>
        <taxon>Zoopagomycota</taxon>
        <taxon>Kickxellomycotina</taxon>
        <taxon>Kickxellomycetes</taxon>
        <taxon>Kickxellales</taxon>
        <taxon>Kickxellaceae</taxon>
        <taxon>Coemansia</taxon>
    </lineage>
</organism>
<feature type="transmembrane region" description="Helical" evidence="11">
    <location>
        <begin position="378"/>
        <end position="393"/>
    </location>
</feature>
<keyword evidence="4 11" id="KW-0328">Glycosyltransferase</keyword>
<dbReference type="EMBL" id="JANBTW010000126">
    <property type="protein sequence ID" value="KAJ2670373.1"/>
    <property type="molecule type" value="Genomic_DNA"/>
</dbReference>
<evidence type="ECO:0000256" key="4">
    <source>
        <dbReference type="ARBA" id="ARBA00022676"/>
    </source>
</evidence>
<gene>
    <name evidence="12" type="primary">SMP3</name>
    <name evidence="12" type="ORF">GGI25_005871</name>
</gene>
<evidence type="ECO:0000256" key="3">
    <source>
        <dbReference type="ARBA" id="ARBA00022502"/>
    </source>
</evidence>
<keyword evidence="3" id="KW-0337">GPI-anchor biosynthesis</keyword>
<dbReference type="GO" id="GO:0000026">
    <property type="term" value="F:alpha-1,2-mannosyltransferase activity"/>
    <property type="evidence" value="ECO:0007669"/>
    <property type="project" value="TreeGrafter"/>
</dbReference>
<reference evidence="12" key="1">
    <citation type="submission" date="2022-07" db="EMBL/GenBank/DDBJ databases">
        <title>Phylogenomic reconstructions and comparative analyses of Kickxellomycotina fungi.</title>
        <authorList>
            <person name="Reynolds N.K."/>
            <person name="Stajich J.E."/>
            <person name="Barry K."/>
            <person name="Grigoriev I.V."/>
            <person name="Crous P."/>
            <person name="Smith M.E."/>
        </authorList>
    </citation>
    <scope>NUCLEOTIDE SEQUENCE</scope>
    <source>
        <strain evidence="12">NRRL 3115</strain>
    </source>
</reference>
<feature type="transmembrane region" description="Helical" evidence="11">
    <location>
        <begin position="154"/>
        <end position="176"/>
    </location>
</feature>
<feature type="transmembrane region" description="Helical" evidence="11">
    <location>
        <begin position="7"/>
        <end position="26"/>
    </location>
</feature>
<feature type="transmembrane region" description="Helical" evidence="11">
    <location>
        <begin position="313"/>
        <end position="333"/>
    </location>
</feature>
<dbReference type="Proteomes" id="UP001151518">
    <property type="component" value="Unassembled WGS sequence"/>
</dbReference>
<evidence type="ECO:0000256" key="2">
    <source>
        <dbReference type="ARBA" id="ARBA00004687"/>
    </source>
</evidence>
<evidence type="ECO:0000313" key="13">
    <source>
        <dbReference type="Proteomes" id="UP001151518"/>
    </source>
</evidence>
<evidence type="ECO:0000256" key="9">
    <source>
        <dbReference type="ARBA" id="ARBA00023136"/>
    </source>
</evidence>
<dbReference type="PANTHER" id="PTHR22760">
    <property type="entry name" value="GLYCOSYLTRANSFERASE"/>
    <property type="match status" value="1"/>
</dbReference>
<comment type="pathway">
    <text evidence="2">Glycolipid biosynthesis; glycosylphosphatidylinositol-anchor biosynthesis.</text>
</comment>
<keyword evidence="5" id="KW-0808">Transferase</keyword>
<comment type="caution">
    <text evidence="12">The sequence shown here is derived from an EMBL/GenBank/DDBJ whole genome shotgun (WGS) entry which is preliminary data.</text>
</comment>
<dbReference type="InterPro" id="IPR005599">
    <property type="entry name" value="GPI_mannosylTrfase"/>
</dbReference>
<dbReference type="OrthoDB" id="10066429at2759"/>
<evidence type="ECO:0000256" key="5">
    <source>
        <dbReference type="ARBA" id="ARBA00022679"/>
    </source>
</evidence>
<feature type="transmembrane region" description="Helical" evidence="11">
    <location>
        <begin position="242"/>
        <end position="264"/>
    </location>
</feature>
<keyword evidence="8 11" id="KW-1133">Transmembrane helix</keyword>
<evidence type="ECO:0000256" key="8">
    <source>
        <dbReference type="ARBA" id="ARBA00022989"/>
    </source>
</evidence>
<evidence type="ECO:0000313" key="12">
    <source>
        <dbReference type="EMBL" id="KAJ2670373.1"/>
    </source>
</evidence>
<feature type="transmembrane region" description="Helical" evidence="11">
    <location>
        <begin position="197"/>
        <end position="230"/>
    </location>
</feature>
<keyword evidence="7 11" id="KW-0256">Endoplasmic reticulum</keyword>
<dbReference type="EC" id="2.4.1.-" evidence="11"/>
<sequence length="604" mass="66378">MQLQSRVLYAVLMASRVLVALSPAYIHPDEFFQSPEVAANDILGVQALRTWEFASKSPIRSIVPIYLYSGVPFAGLKLTLSVLQTLGFQIELTTRLIFCSQRVFMALLSFVVDISIYTAIRRLSPDARLRPTMLLLATCHCLAVFHTHPFGNSFASIILALCFALLSQIEHGFNVMAKYNKTSGKIRSTTLSLIRPVCALAVCLVLGVFSHITFAAFALPVAFACVVMVVQSTLHGELPILRAVAIVFAAGLSATLAAAAIILVDSVYYNSFNLSTVGSLPAIAGSLTCTVLNNFRYNSDNSNLVTHGMHPWYMHLVASMPTLFGPLYVLSVLKLWSFTRSLFKRNTGHTHCLSIAASSSAILGIGVLSTVAHQEPRFLVLALPGIVISTWRWHRLAPQYFWHLWISYNIVLTLIFAGVHQAGAVPVLEYVSKTSVASKMDCHLHAGDLVCARSLQLANAGSPKLKTKVLLYATYMAPRHLLAQPQDDSMQAYVELIDLVSASDYEVYAAIDSAVSVNCTHINRQDGSDQLVFGLSEDSQSYERTLFVAPASADLGLIMPTESSRFTLMPVYSYGPHVNFDHIQRVLQQPLKRSRLNVYLICKA</sequence>